<keyword evidence="4" id="KW-0238">DNA-binding</keyword>
<dbReference type="SMART" id="SM00382">
    <property type="entry name" value="AAA"/>
    <property type="match status" value="1"/>
</dbReference>
<organism evidence="7">
    <name type="scientific">Yersinia pseudotuberculosis serotype O:3 (strain YPIII)</name>
    <dbReference type="NCBI Taxonomy" id="502800"/>
    <lineage>
        <taxon>Bacteria</taxon>
        <taxon>Pseudomonadati</taxon>
        <taxon>Pseudomonadota</taxon>
        <taxon>Gammaproteobacteria</taxon>
        <taxon>Enterobacterales</taxon>
        <taxon>Yersiniaceae</taxon>
        <taxon>Yersinia</taxon>
    </lineage>
</organism>
<keyword evidence="2" id="KW-0067">ATP-binding</keyword>
<evidence type="ECO:0000259" key="6">
    <source>
        <dbReference type="PROSITE" id="PS50045"/>
    </source>
</evidence>
<evidence type="ECO:0000256" key="2">
    <source>
        <dbReference type="ARBA" id="ARBA00022840"/>
    </source>
</evidence>
<dbReference type="InterPro" id="IPR029016">
    <property type="entry name" value="GAF-like_dom_sf"/>
</dbReference>
<keyword evidence="1" id="KW-0547">Nucleotide-binding</keyword>
<dbReference type="PANTHER" id="PTHR32071">
    <property type="entry name" value="TRANSCRIPTIONAL REGULATORY PROTEIN"/>
    <property type="match status" value="1"/>
</dbReference>
<dbReference type="InterPro" id="IPR003018">
    <property type="entry name" value="GAF"/>
</dbReference>
<evidence type="ECO:0000256" key="3">
    <source>
        <dbReference type="ARBA" id="ARBA00023015"/>
    </source>
</evidence>
<name>A0A0H3B345_YERPY</name>
<gene>
    <name evidence="7" type="ordered locus">YPK_1975</name>
</gene>
<dbReference type="InterPro" id="IPR002078">
    <property type="entry name" value="Sigma_54_int"/>
</dbReference>
<dbReference type="InterPro" id="IPR003593">
    <property type="entry name" value="AAA+_ATPase"/>
</dbReference>
<dbReference type="GO" id="GO:0005524">
    <property type="term" value="F:ATP binding"/>
    <property type="evidence" value="ECO:0007669"/>
    <property type="project" value="UniProtKB-KW"/>
</dbReference>
<evidence type="ECO:0000313" key="7">
    <source>
        <dbReference type="EMBL" id="ACA68264.1"/>
    </source>
</evidence>
<dbReference type="InterPro" id="IPR002197">
    <property type="entry name" value="HTH_Fis"/>
</dbReference>
<keyword evidence="5" id="KW-0804">Transcription</keyword>
<dbReference type="Gene3D" id="3.40.50.300">
    <property type="entry name" value="P-loop containing nucleotide triphosphate hydrolases"/>
    <property type="match status" value="1"/>
</dbReference>
<protein>
    <submittedName>
        <fullName evidence="7">GAF modulated sigma54 specific transcriptional regulator, Fis family</fullName>
    </submittedName>
</protein>
<dbReference type="FunFam" id="3.40.50.300:FF:000006">
    <property type="entry name" value="DNA-binding transcriptional regulator NtrC"/>
    <property type="match status" value="1"/>
</dbReference>
<dbReference type="EMBL" id="CP000950">
    <property type="protein sequence ID" value="ACA68264.1"/>
    <property type="molecule type" value="Genomic_DNA"/>
</dbReference>
<reference evidence="7" key="1">
    <citation type="submission" date="2008-02" db="EMBL/GenBank/DDBJ databases">
        <title>Complete sequence of Yersinia pseudotuberculosis YPIII.</title>
        <authorList>
            <consortium name="US DOE Joint Genome Institute"/>
            <person name="Challacombe J.F."/>
            <person name="Bruce D."/>
            <person name="Detter J.C."/>
            <person name="Green L."/>
            <person name="Land M."/>
            <person name="Munk C."/>
            <person name="Lindler L.E."/>
            <person name="Nikolich M.P."/>
            <person name="Brettin T."/>
        </authorList>
    </citation>
    <scope>NUCLEOTIDE SEQUENCE</scope>
    <source>
        <strain evidence="7">YPIII</strain>
    </source>
</reference>
<dbReference type="GO" id="GO:0043565">
    <property type="term" value="F:sequence-specific DNA binding"/>
    <property type="evidence" value="ECO:0007669"/>
    <property type="project" value="InterPro"/>
</dbReference>
<dbReference type="Gene3D" id="1.10.10.60">
    <property type="entry name" value="Homeodomain-like"/>
    <property type="match status" value="1"/>
</dbReference>
<dbReference type="Pfam" id="PF02954">
    <property type="entry name" value="HTH_8"/>
    <property type="match status" value="1"/>
</dbReference>
<dbReference type="Pfam" id="PF00158">
    <property type="entry name" value="Sigma54_activat"/>
    <property type="match status" value="1"/>
</dbReference>
<dbReference type="PANTHER" id="PTHR32071:SF77">
    <property type="entry name" value="TRANSCRIPTIONAL REGULATORY PROTEIN"/>
    <property type="match status" value="1"/>
</dbReference>
<dbReference type="PROSITE" id="PS50045">
    <property type="entry name" value="SIGMA54_INTERACT_4"/>
    <property type="match status" value="1"/>
</dbReference>
<dbReference type="GO" id="GO:0006355">
    <property type="term" value="P:regulation of DNA-templated transcription"/>
    <property type="evidence" value="ECO:0007669"/>
    <property type="project" value="InterPro"/>
</dbReference>
<evidence type="ECO:0000256" key="1">
    <source>
        <dbReference type="ARBA" id="ARBA00022741"/>
    </source>
</evidence>
<dbReference type="InterPro" id="IPR058031">
    <property type="entry name" value="AAA_lid_NorR"/>
</dbReference>
<dbReference type="SUPFAM" id="SSF46689">
    <property type="entry name" value="Homeodomain-like"/>
    <property type="match status" value="1"/>
</dbReference>
<proteinExistence type="predicted"/>
<dbReference type="InterPro" id="IPR027417">
    <property type="entry name" value="P-loop_NTPase"/>
</dbReference>
<evidence type="ECO:0000256" key="5">
    <source>
        <dbReference type="ARBA" id="ARBA00023163"/>
    </source>
</evidence>
<dbReference type="CDD" id="cd00009">
    <property type="entry name" value="AAA"/>
    <property type="match status" value="1"/>
</dbReference>
<dbReference type="Pfam" id="PF25601">
    <property type="entry name" value="AAA_lid_14"/>
    <property type="match status" value="1"/>
</dbReference>
<dbReference type="AlphaFoldDB" id="A0A0H3B345"/>
<keyword evidence="3" id="KW-0805">Transcription regulation</keyword>
<evidence type="ECO:0000256" key="4">
    <source>
        <dbReference type="ARBA" id="ARBA00023125"/>
    </source>
</evidence>
<dbReference type="Gene3D" id="1.10.8.60">
    <property type="match status" value="1"/>
</dbReference>
<dbReference type="Gene3D" id="3.30.450.40">
    <property type="match status" value="1"/>
</dbReference>
<sequence length="614" mass="68253">MCSEGVKLPMQGNLSAVSTPTTACNQRLRDSWLRSQLYGLDRMSDDVPRIEQGELADLLVSHAVLQQFSQPTVKALAEKIADKQSVVVLADASGLVLNTFGDIQALQKAQQFALTPGNLWSECSRGTNAIGTALAIDDSCEIYGHQHYLINNQGLYCAAMPLQAPNGQIAGVLDISGPAYHSHPHTLAWIKNAAKQIEYLWVKQSLHPDQWLMSLHPQIQGIDNIEELLLVFSDNTLMAANRLAMHELALGADQFGALTFQQLFPQSKQVANQVPHPLMARNQQRYFFRLRAPARSHFPAIIHVPTTHVPTTSVTSPDLSFSLRDDDKKMVRLLNAGVSLCINGETGSGKEYVSRALHQQSRWRQGKFVVINCAAIPESLIESELFGYQPGAFTGASKNGYIGKIREADGGVLFLDEIGDMPLSLQTRLLRVLQEKEVTPLGSSRSWPVNFAVVCATHRDLPQLVAEGGFREDLLYRLQEFSLTIPPLREWPALPAFILQLWRALGGEQRGILFTPALLDTLAKHPWPGNVRQLQSLLKVLFALADDDEVLDCETLPDNFRGENSEPYPALQQHDKQFIEKTLQYFNGNISKTAKALGIARSTLYRRAAREKRQ</sequence>
<dbReference type="Pfam" id="PF01590">
    <property type="entry name" value="GAF"/>
    <property type="match status" value="1"/>
</dbReference>
<accession>A0A0H3B345</accession>
<feature type="domain" description="Sigma-54 factor interaction" evidence="6">
    <location>
        <begin position="332"/>
        <end position="543"/>
    </location>
</feature>
<dbReference type="InterPro" id="IPR009057">
    <property type="entry name" value="Homeodomain-like_sf"/>
</dbReference>
<dbReference type="SUPFAM" id="SSF52540">
    <property type="entry name" value="P-loop containing nucleoside triphosphate hydrolases"/>
    <property type="match status" value="1"/>
</dbReference>
<dbReference type="KEGG" id="ypy:YPK_1975"/>